<name>A0A7W7ZIB1_9BACT</name>
<protein>
    <submittedName>
        <fullName evidence="1">Uncharacterized protein</fullName>
    </submittedName>
</protein>
<organism evidence="1 2">
    <name type="scientific">Granulicella aggregans</name>
    <dbReference type="NCBI Taxonomy" id="474949"/>
    <lineage>
        <taxon>Bacteria</taxon>
        <taxon>Pseudomonadati</taxon>
        <taxon>Acidobacteriota</taxon>
        <taxon>Terriglobia</taxon>
        <taxon>Terriglobales</taxon>
        <taxon>Acidobacteriaceae</taxon>
        <taxon>Granulicella</taxon>
    </lineage>
</organism>
<reference evidence="1 2" key="1">
    <citation type="submission" date="2020-08" db="EMBL/GenBank/DDBJ databases">
        <title>Genomic Encyclopedia of Type Strains, Phase IV (KMG-V): Genome sequencing to study the core and pangenomes of soil and plant-associated prokaryotes.</title>
        <authorList>
            <person name="Whitman W."/>
        </authorList>
    </citation>
    <scope>NUCLEOTIDE SEQUENCE [LARGE SCALE GENOMIC DNA]</scope>
    <source>
        <strain evidence="1 2">M8UP14</strain>
    </source>
</reference>
<proteinExistence type="predicted"/>
<keyword evidence="2" id="KW-1185">Reference proteome</keyword>
<comment type="caution">
    <text evidence="1">The sequence shown here is derived from an EMBL/GenBank/DDBJ whole genome shotgun (WGS) entry which is preliminary data.</text>
</comment>
<dbReference type="Proteomes" id="UP000540989">
    <property type="component" value="Unassembled WGS sequence"/>
</dbReference>
<evidence type="ECO:0000313" key="1">
    <source>
        <dbReference type="EMBL" id="MBB5060351.1"/>
    </source>
</evidence>
<sequence>MLTDFRRRICLLLSTDGNKPPSFTAVERNIAFGQSGF</sequence>
<dbReference type="EMBL" id="JACHIP010000012">
    <property type="protein sequence ID" value="MBB5060351.1"/>
    <property type="molecule type" value="Genomic_DNA"/>
</dbReference>
<evidence type="ECO:0000313" key="2">
    <source>
        <dbReference type="Proteomes" id="UP000540989"/>
    </source>
</evidence>
<dbReference type="AlphaFoldDB" id="A0A7W7ZIB1"/>
<accession>A0A7W7ZIB1</accession>
<gene>
    <name evidence="1" type="ORF">HDF16_005087</name>
</gene>